<feature type="domain" description="G" evidence="1">
    <location>
        <begin position="1"/>
        <end position="126"/>
    </location>
</feature>
<dbReference type="InParanoid" id="A0A0C2ZW48"/>
<reference evidence="3" key="2">
    <citation type="submission" date="2015-01" db="EMBL/GenBank/DDBJ databases">
        <title>Evolutionary Origins and Diversification of the Mycorrhizal Mutualists.</title>
        <authorList>
            <consortium name="DOE Joint Genome Institute"/>
            <consortium name="Mycorrhizal Genomics Consortium"/>
            <person name="Kohler A."/>
            <person name="Kuo A."/>
            <person name="Nagy L.G."/>
            <person name="Floudas D."/>
            <person name="Copeland A."/>
            <person name="Barry K.W."/>
            <person name="Cichocki N."/>
            <person name="Veneault-Fourrey C."/>
            <person name="LaButti K."/>
            <person name="Lindquist E.A."/>
            <person name="Lipzen A."/>
            <person name="Lundell T."/>
            <person name="Morin E."/>
            <person name="Murat C."/>
            <person name="Riley R."/>
            <person name="Ohm R."/>
            <person name="Sun H."/>
            <person name="Tunlid A."/>
            <person name="Henrissat B."/>
            <person name="Grigoriev I.V."/>
            <person name="Hibbett D.S."/>
            <person name="Martin F."/>
        </authorList>
    </citation>
    <scope>NUCLEOTIDE SEQUENCE [LARGE SCALE GENOMIC DNA]</scope>
    <source>
        <strain evidence="3">Foug A</strain>
    </source>
</reference>
<dbReference type="AlphaFoldDB" id="A0A0C2ZW48"/>
<dbReference type="Gene3D" id="3.40.50.300">
    <property type="entry name" value="P-loop containing nucleotide triphosphate hydrolases"/>
    <property type="match status" value="1"/>
</dbReference>
<dbReference type="SUPFAM" id="SSF52540">
    <property type="entry name" value="P-loop containing nucleoside triphosphate hydrolases"/>
    <property type="match status" value="1"/>
</dbReference>
<gene>
    <name evidence="2" type="ORF">SCLCIDRAFT_67619</name>
</gene>
<organism evidence="2 3">
    <name type="scientific">Scleroderma citrinum Foug A</name>
    <dbReference type="NCBI Taxonomy" id="1036808"/>
    <lineage>
        <taxon>Eukaryota</taxon>
        <taxon>Fungi</taxon>
        <taxon>Dikarya</taxon>
        <taxon>Basidiomycota</taxon>
        <taxon>Agaricomycotina</taxon>
        <taxon>Agaricomycetes</taxon>
        <taxon>Agaricomycetidae</taxon>
        <taxon>Boletales</taxon>
        <taxon>Sclerodermatineae</taxon>
        <taxon>Sclerodermataceae</taxon>
        <taxon>Scleroderma</taxon>
    </lineage>
</organism>
<reference evidence="2 3" key="1">
    <citation type="submission" date="2014-04" db="EMBL/GenBank/DDBJ databases">
        <authorList>
            <consortium name="DOE Joint Genome Institute"/>
            <person name="Kuo A."/>
            <person name="Kohler A."/>
            <person name="Nagy L.G."/>
            <person name="Floudas D."/>
            <person name="Copeland A."/>
            <person name="Barry K.W."/>
            <person name="Cichocki N."/>
            <person name="Veneault-Fourrey C."/>
            <person name="LaButti K."/>
            <person name="Lindquist E.A."/>
            <person name="Lipzen A."/>
            <person name="Lundell T."/>
            <person name="Morin E."/>
            <person name="Murat C."/>
            <person name="Sun H."/>
            <person name="Tunlid A."/>
            <person name="Henrissat B."/>
            <person name="Grigoriev I.V."/>
            <person name="Hibbett D.S."/>
            <person name="Martin F."/>
            <person name="Nordberg H.P."/>
            <person name="Cantor M.N."/>
            <person name="Hua S.X."/>
        </authorList>
    </citation>
    <scope>NUCLEOTIDE SEQUENCE [LARGE SCALE GENOMIC DNA]</scope>
    <source>
        <strain evidence="2 3">Foug A</strain>
    </source>
</reference>
<dbReference type="HOGENOM" id="CLU_018003_0_1_1"/>
<evidence type="ECO:0000259" key="1">
    <source>
        <dbReference type="Pfam" id="PF01926"/>
    </source>
</evidence>
<sequence length="170" mass="19073">VSVMGPTGAGKSTFIGRAVGRPDIGVGHSLKSCTSEIRAVRYPHSDGERNIILVDTPGFDDTFVTDTQILRNIANWLENTYKQNVKLSGLLYLHRISDNRVAGTPLRNLNMFKELCGEDNFKNVILVTTMWDEVLEDVGLQREEGLQNTFWQRMIKLGSSSHRFNGTEES</sequence>
<feature type="non-terminal residue" evidence="2">
    <location>
        <position position="170"/>
    </location>
</feature>
<dbReference type="InterPro" id="IPR027417">
    <property type="entry name" value="P-loop_NTPase"/>
</dbReference>
<dbReference type="Pfam" id="PF01926">
    <property type="entry name" value="MMR_HSR1"/>
    <property type="match status" value="1"/>
</dbReference>
<dbReference type="InterPro" id="IPR006073">
    <property type="entry name" value="GTP-bd"/>
</dbReference>
<dbReference type="GO" id="GO:0005525">
    <property type="term" value="F:GTP binding"/>
    <property type="evidence" value="ECO:0007669"/>
    <property type="project" value="InterPro"/>
</dbReference>
<dbReference type="Proteomes" id="UP000053989">
    <property type="component" value="Unassembled WGS sequence"/>
</dbReference>
<dbReference type="EMBL" id="KN822111">
    <property type="protein sequence ID" value="KIM56702.1"/>
    <property type="molecule type" value="Genomic_DNA"/>
</dbReference>
<evidence type="ECO:0000313" key="3">
    <source>
        <dbReference type="Proteomes" id="UP000053989"/>
    </source>
</evidence>
<dbReference type="STRING" id="1036808.A0A0C2ZW48"/>
<feature type="non-terminal residue" evidence="2">
    <location>
        <position position="1"/>
    </location>
</feature>
<dbReference type="CDD" id="cd00882">
    <property type="entry name" value="Ras_like_GTPase"/>
    <property type="match status" value="1"/>
</dbReference>
<keyword evidence="3" id="KW-1185">Reference proteome</keyword>
<evidence type="ECO:0000313" key="2">
    <source>
        <dbReference type="EMBL" id="KIM56702.1"/>
    </source>
</evidence>
<name>A0A0C2ZW48_9AGAM</name>
<proteinExistence type="predicted"/>
<protein>
    <recommendedName>
        <fullName evidence="1">G domain-containing protein</fullName>
    </recommendedName>
</protein>
<accession>A0A0C2ZW48</accession>
<dbReference type="OrthoDB" id="8954335at2759"/>